<gene>
    <name evidence="16" type="primary">LOC108626031</name>
</gene>
<feature type="transmembrane region" description="Helical" evidence="14">
    <location>
        <begin position="25"/>
        <end position="45"/>
    </location>
</feature>
<dbReference type="Pfam" id="PF04114">
    <property type="entry name" value="Gaa1"/>
    <property type="match status" value="1"/>
</dbReference>
<feature type="transmembrane region" description="Helical" evidence="14">
    <location>
        <begin position="540"/>
        <end position="559"/>
    </location>
</feature>
<evidence type="ECO:0000256" key="8">
    <source>
        <dbReference type="ARBA" id="ARBA00083563"/>
    </source>
</evidence>
<keyword evidence="15" id="KW-1185">Reference proteome</keyword>
<proteinExistence type="predicted"/>
<evidence type="ECO:0000256" key="11">
    <source>
        <dbReference type="ARBA" id="ARBA00093619"/>
    </source>
</evidence>
<evidence type="ECO:0000256" key="3">
    <source>
        <dbReference type="ARBA" id="ARBA00022824"/>
    </source>
</evidence>
<evidence type="ECO:0000313" key="16">
    <source>
        <dbReference type="RefSeq" id="XP_017881920.2"/>
    </source>
</evidence>
<name>A0AAJ7N7T7_9HYME</name>
<evidence type="ECO:0000256" key="12">
    <source>
        <dbReference type="ARBA" id="ARBA00093661"/>
    </source>
</evidence>
<keyword evidence="6" id="KW-1015">Disulfide bond</keyword>
<feature type="transmembrane region" description="Helical" evidence="14">
    <location>
        <begin position="654"/>
        <end position="674"/>
    </location>
</feature>
<dbReference type="Gene3D" id="3.40.630.10">
    <property type="entry name" value="Zn peptidases"/>
    <property type="match status" value="1"/>
</dbReference>
<dbReference type="PANTHER" id="PTHR13304:SF0">
    <property type="entry name" value="GLYCOSYLPHOSPHATIDYLINOSITOL ANCHOR ATTACHMENT 1 PROTEIN"/>
    <property type="match status" value="1"/>
</dbReference>
<dbReference type="CTD" id="31517"/>
<keyword evidence="3" id="KW-0256">Endoplasmic reticulum</keyword>
<dbReference type="GO" id="GO:0016255">
    <property type="term" value="P:attachment of GPI anchor to protein"/>
    <property type="evidence" value="ECO:0007669"/>
    <property type="project" value="TreeGrafter"/>
</dbReference>
<evidence type="ECO:0000256" key="5">
    <source>
        <dbReference type="ARBA" id="ARBA00023136"/>
    </source>
</evidence>
<dbReference type="AlphaFoldDB" id="A0AAJ7N7T7"/>
<evidence type="ECO:0000256" key="13">
    <source>
        <dbReference type="SAM" id="MobiDB-lite"/>
    </source>
</evidence>
<keyword evidence="4 14" id="KW-1133">Transmembrane helix</keyword>
<dbReference type="FunFam" id="3.40.630.10:FF:000047">
    <property type="entry name" value="Glycosylphosphatidylinositol anchor attachment 1 protein"/>
    <property type="match status" value="1"/>
</dbReference>
<feature type="transmembrane region" description="Helical" evidence="14">
    <location>
        <begin position="565"/>
        <end position="584"/>
    </location>
</feature>
<feature type="transmembrane region" description="Helical" evidence="14">
    <location>
        <begin position="484"/>
        <end position="504"/>
    </location>
</feature>
<evidence type="ECO:0000256" key="1">
    <source>
        <dbReference type="ARBA" id="ARBA00004477"/>
    </source>
</evidence>
<dbReference type="KEGG" id="ccal:108626031"/>
<evidence type="ECO:0000256" key="6">
    <source>
        <dbReference type="ARBA" id="ARBA00023157"/>
    </source>
</evidence>
<evidence type="ECO:0000256" key="9">
    <source>
        <dbReference type="ARBA" id="ARBA00093336"/>
    </source>
</evidence>
<keyword evidence="2 14" id="KW-0812">Transmembrane</keyword>
<keyword evidence="7" id="KW-0325">Glycoprotein</keyword>
<feature type="transmembrane region" description="Helical" evidence="14">
    <location>
        <begin position="374"/>
        <end position="396"/>
    </location>
</feature>
<dbReference type="PIRSF" id="PIRSF036762">
    <property type="entry name" value="GAA1"/>
    <property type="match status" value="1"/>
</dbReference>
<feature type="transmembrane region" description="Helical" evidence="14">
    <location>
        <begin position="516"/>
        <end position="533"/>
    </location>
</feature>
<keyword evidence="5 14" id="KW-0472">Membrane</keyword>
<organism evidence="15 16">
    <name type="scientific">Ceratina calcarata</name>
    <dbReference type="NCBI Taxonomy" id="156304"/>
    <lineage>
        <taxon>Eukaryota</taxon>
        <taxon>Metazoa</taxon>
        <taxon>Ecdysozoa</taxon>
        <taxon>Arthropoda</taxon>
        <taxon>Hexapoda</taxon>
        <taxon>Insecta</taxon>
        <taxon>Pterygota</taxon>
        <taxon>Neoptera</taxon>
        <taxon>Endopterygota</taxon>
        <taxon>Hymenoptera</taxon>
        <taxon>Apocrita</taxon>
        <taxon>Aculeata</taxon>
        <taxon>Apoidea</taxon>
        <taxon>Anthophila</taxon>
        <taxon>Apidae</taxon>
        <taxon>Ceratina</taxon>
        <taxon>Zadontomerus</taxon>
    </lineage>
</organism>
<dbReference type="InterPro" id="IPR007246">
    <property type="entry name" value="Gaa1"/>
</dbReference>
<feature type="region of interest" description="Disordered" evidence="13">
    <location>
        <begin position="405"/>
        <end position="452"/>
    </location>
</feature>
<comment type="function">
    <text evidence="9">Component of the glycosylphosphatidylinositol-anchor (GPI-anchor) transamidase (GPI-T) complex that catalyzes the formation of the linkage between a proprotein and a GPI-anchor and participates in GPI anchored protein biosynthesis. Binds GPI-anchor.</text>
</comment>
<dbReference type="Proteomes" id="UP000694925">
    <property type="component" value="Unplaced"/>
</dbReference>
<evidence type="ECO:0000256" key="10">
    <source>
        <dbReference type="ARBA" id="ARBA00093557"/>
    </source>
</evidence>
<protein>
    <recommendedName>
        <fullName evidence="11">GPI-anchor transamidase component GPAA1</fullName>
    </recommendedName>
    <alternativeName>
        <fullName evidence="8">GAA1 protein homolog</fullName>
    </alternativeName>
    <alternativeName>
        <fullName evidence="12">Glycosylphosphatidylinositol anchor attachment 1 protein</fullName>
    </alternativeName>
</protein>
<dbReference type="RefSeq" id="XP_017881920.2">
    <property type="nucleotide sequence ID" value="XM_018026431.2"/>
</dbReference>
<reference evidence="16" key="1">
    <citation type="submission" date="2025-08" db="UniProtKB">
        <authorList>
            <consortium name="RefSeq"/>
        </authorList>
    </citation>
    <scope>IDENTIFICATION</scope>
    <source>
        <tissue evidence="16">Whole body</tissue>
    </source>
</reference>
<evidence type="ECO:0000313" key="15">
    <source>
        <dbReference type="Proteomes" id="UP000694925"/>
    </source>
</evidence>
<dbReference type="GO" id="GO:0042765">
    <property type="term" value="C:GPI-anchor transamidase complex"/>
    <property type="evidence" value="ECO:0007669"/>
    <property type="project" value="InterPro"/>
</dbReference>
<feature type="compositionally biased region" description="Basic and acidic residues" evidence="13">
    <location>
        <begin position="407"/>
        <end position="444"/>
    </location>
</feature>
<dbReference type="GeneID" id="108626031"/>
<evidence type="ECO:0000256" key="7">
    <source>
        <dbReference type="ARBA" id="ARBA00023180"/>
    </source>
</evidence>
<dbReference type="PANTHER" id="PTHR13304">
    <property type="entry name" value="GLYCOSYLPHOSPHATIDYLINOSITOL ANCHOR ATTACHMENT 1 PROTEIN"/>
    <property type="match status" value="1"/>
</dbReference>
<feature type="transmembrane region" description="Helical" evidence="14">
    <location>
        <begin position="596"/>
        <end position="618"/>
    </location>
</feature>
<evidence type="ECO:0000256" key="14">
    <source>
        <dbReference type="SAM" id="Phobius"/>
    </source>
</evidence>
<comment type="subcellular location">
    <subcellularLocation>
        <location evidence="1">Endoplasmic reticulum membrane</location>
        <topology evidence="1">Multi-pass membrane protein</topology>
    </subcellularLocation>
</comment>
<comment type="subunit">
    <text evidence="10">Heteropentamer. Part of the GPI-anchor transamidase complex, consisting of PIGK, PIGT, PIGS, PIGU and GAA1. Interacts with PIGK.</text>
</comment>
<sequence>MGLLTDPRAGSGKIIKFLLKWERPLCGLLYISGIVWILLLALPTFNDNTYFSENALLPGLVTKESNLEQTAKQYYAYLVNEMKRHPDGMPYAWLAAKLNQLHLDVFTHNFTLVYPFQELQFTGQNIYGIIRAPRAASTEAIVVSVPFRPIHSIYLDTAPSVALLLAFAKFCRKQKYWAKDIIFLITEHEQLGIQAWLDAYHGVTSGNEGVLVSGDLPGRAGSIQAAINLEIHSTRVSYIDVKIEGLNGRLPNLDLFNLAQNMIAKEGIRQSFQRRFDIKYKNKFKNWSYHFNTLLMMIMTQATGVPTGNHGLFHRFGIEAITLEGFEKAGHQSGDENLYQVGCIIESIVRSLNNLLERFHQSYFFYLLPSTDTYISIGLYIRSLVLIIAAMFVKAFSMWQKLQPNKTTDDKKDNESNSMDDKKNGESNSDKKSVKLNSTKDEKSTGLSSTGNKKIRFNSAEDEKTVDVKQKDDGFDIGVIASEILWAHICGAVITTSPSALTYLGKKMDLRTEDSMFFGFLAISVLTLIYPFYSRSQMRYKNAILVCVIGLIEFGTVLMCIAMHNFSLALLTAVLYVPVILPIAPKQNSTIFHKTLSLTWILLHPFVIANLVVMSYTYMNFSSDSILSILYRGHRATKQAFVYSIMDSMIYGNWLYNVTVSTMLPIWLLFWKILCSNSVVHSEQLCK</sequence>
<evidence type="ECO:0000256" key="4">
    <source>
        <dbReference type="ARBA" id="ARBA00022989"/>
    </source>
</evidence>
<evidence type="ECO:0000256" key="2">
    <source>
        <dbReference type="ARBA" id="ARBA00022692"/>
    </source>
</evidence>
<accession>A0AAJ7N7T7</accession>